<proteinExistence type="predicted"/>
<comment type="caution">
    <text evidence="1">The sequence shown here is derived from an EMBL/GenBank/DDBJ whole genome shotgun (WGS) entry which is preliminary data.</text>
</comment>
<accession>A0A2T5C698</accession>
<evidence type="ECO:0000313" key="2">
    <source>
        <dbReference type="Proteomes" id="UP000243525"/>
    </source>
</evidence>
<dbReference type="GO" id="GO:0003677">
    <property type="term" value="F:DNA binding"/>
    <property type="evidence" value="ECO:0007669"/>
    <property type="project" value="InterPro"/>
</dbReference>
<keyword evidence="2" id="KW-1185">Reference proteome</keyword>
<gene>
    <name evidence="1" type="ORF">C8N47_10194</name>
</gene>
<dbReference type="Proteomes" id="UP000243525">
    <property type="component" value="Unassembled WGS sequence"/>
</dbReference>
<dbReference type="GO" id="GO:0006313">
    <property type="term" value="P:DNA transposition"/>
    <property type="evidence" value="ECO:0007669"/>
    <property type="project" value="InterPro"/>
</dbReference>
<name>A0A2T5C698_9BACT</name>
<organism evidence="1 2">
    <name type="scientific">Mangrovibacterium marinum</name>
    <dbReference type="NCBI Taxonomy" id="1639118"/>
    <lineage>
        <taxon>Bacteria</taxon>
        <taxon>Pseudomonadati</taxon>
        <taxon>Bacteroidota</taxon>
        <taxon>Bacteroidia</taxon>
        <taxon>Marinilabiliales</taxon>
        <taxon>Prolixibacteraceae</taxon>
        <taxon>Mangrovibacterium</taxon>
    </lineage>
</organism>
<protein>
    <submittedName>
        <fullName evidence="1">Uncharacterized protein</fullName>
    </submittedName>
</protein>
<reference evidence="1 2" key="1">
    <citation type="submission" date="2018-04" db="EMBL/GenBank/DDBJ databases">
        <title>Genomic Encyclopedia of Archaeal and Bacterial Type Strains, Phase II (KMG-II): from individual species to whole genera.</title>
        <authorList>
            <person name="Goeker M."/>
        </authorList>
    </citation>
    <scope>NUCLEOTIDE SEQUENCE [LARGE SCALE GENOMIC DNA]</scope>
    <source>
        <strain evidence="1 2">DSM 28823</strain>
    </source>
</reference>
<evidence type="ECO:0000313" key="1">
    <source>
        <dbReference type="EMBL" id="PTN10446.1"/>
    </source>
</evidence>
<sequence>MPAWRQTGILYRFRYAGKFDNRVKTHKFWQETNPAILLDDSILIDQRINYTHENRVCALIVFRAEDYLYSSARDYAGGKGFVKVQTTL</sequence>
<dbReference type="InterPro" id="IPR036515">
    <property type="entry name" value="Transposase_17_sf"/>
</dbReference>
<dbReference type="Gene3D" id="3.30.70.1290">
    <property type="entry name" value="Transposase IS200-like"/>
    <property type="match status" value="1"/>
</dbReference>
<dbReference type="EMBL" id="QAAD01000001">
    <property type="protein sequence ID" value="PTN10446.1"/>
    <property type="molecule type" value="Genomic_DNA"/>
</dbReference>
<dbReference type="GO" id="GO:0004803">
    <property type="term" value="F:transposase activity"/>
    <property type="evidence" value="ECO:0007669"/>
    <property type="project" value="InterPro"/>
</dbReference>
<dbReference type="AlphaFoldDB" id="A0A2T5C698"/>